<name>A0A947CUT2_HYDSH</name>
<accession>A0A947CUT2</accession>
<dbReference type="Proteomes" id="UP000748108">
    <property type="component" value="Unassembled WGS sequence"/>
</dbReference>
<proteinExistence type="predicted"/>
<sequence length="346" mass="40997">MSDFSFLDVDANIDTQDLTHWAKEWGRKKRMIKLLYPPHIKNKITEHKQRWLEGFEYDNIPFKDQNGRLYYFVVYKIDLKADDVGYLVLNSEGEAVPWDEAYPVAVQSRVYKDIVEDGLFWNMRQVISKNFVRHIRTILRGLKMLQTEAEKLGEVEVQQSIERLFRDYEIILEYGLLAEAGYRLGKEHVDAVLTRGYATEDDVRALYQIICEKKFFPSYRSTKVTEESEENRHYEKVKHFMWKNLWRLLVKNPFLTWGMWKYISYGTTDENRRNGRLALDSYEVHPVTKERRTFALQQEMMGEFCEYQWETSVAEAEMKVQKLLRNPKVGGGDEVAKVQVKGSPSR</sequence>
<dbReference type="AlphaFoldDB" id="A0A947CUT2"/>
<gene>
    <name evidence="1" type="ORF">KM312_00430</name>
</gene>
<reference evidence="1" key="1">
    <citation type="journal article" date="2021" name="Microbiology">
        <title>Metagenomic Analysis of the Microbial Community in the Underground Coal Fire Area (Kemerovo Region, Russia) Revealed Predominance of Thermophilic Members of the Phyla Deinococcus-thermus, Aquificae, and Firmicutes.</title>
        <authorList>
            <person name="Kadnikov V."/>
            <person name="Mardanov A.V."/>
            <person name="Beletsky A.V."/>
            <person name="Karnachuk O.V."/>
            <person name="Ravin N.V."/>
        </authorList>
    </citation>
    <scope>NUCLEOTIDE SEQUENCE</scope>
    <source>
        <strain evidence="1">RBS10-49</strain>
    </source>
</reference>
<dbReference type="EMBL" id="JAHHQF010000015">
    <property type="protein sequence ID" value="MBT9281135.1"/>
    <property type="molecule type" value="Genomic_DNA"/>
</dbReference>
<comment type="caution">
    <text evidence="1">The sequence shown here is derived from an EMBL/GenBank/DDBJ whole genome shotgun (WGS) entry which is preliminary data.</text>
</comment>
<organism evidence="1 2">
    <name type="scientific">Hydrogenibacillus schlegelii</name>
    <name type="common">Bacillus schlegelii</name>
    <dbReference type="NCBI Taxonomy" id="1484"/>
    <lineage>
        <taxon>Bacteria</taxon>
        <taxon>Bacillati</taxon>
        <taxon>Bacillota</taxon>
        <taxon>Bacilli</taxon>
        <taxon>Bacillales</taxon>
        <taxon>Bacillales Family X. Incertae Sedis</taxon>
        <taxon>Hydrogenibacillus</taxon>
    </lineage>
</organism>
<protein>
    <submittedName>
        <fullName evidence="1">Uncharacterized protein</fullName>
    </submittedName>
</protein>
<evidence type="ECO:0000313" key="1">
    <source>
        <dbReference type="EMBL" id="MBT9281135.1"/>
    </source>
</evidence>
<evidence type="ECO:0000313" key="2">
    <source>
        <dbReference type="Proteomes" id="UP000748108"/>
    </source>
</evidence>